<dbReference type="GO" id="GO:0006955">
    <property type="term" value="P:immune response"/>
    <property type="evidence" value="ECO:0007669"/>
    <property type="project" value="InterPro"/>
</dbReference>
<sequence length="245" mass="27443">MILTLQLLILLTLSLRTDGYYHYTEAECVFSEALTDVEFIATWYFNKDPVVRFNSTVGKFVGYTEFGVKQAEGWNSGPQLQQYKATRDAYCTNNIQIDQSTVLVKSVPPKIWINSEKQASGDQPAVLICSAFDFYPPAIDVYWLRDGEKMTGGFIATEEMADGDWYYQVHSRLEYTPKSGEKISCVVEHASSTKPIITEWDPSLPETDRNKIAIGSSGLVLGLVLSAAGFIYYKKKSTGRILVPS</sequence>
<dbReference type="PROSITE" id="PS50835">
    <property type="entry name" value="IG_LIKE"/>
    <property type="match status" value="1"/>
</dbReference>
<reference evidence="9 12" key="1">
    <citation type="submission" date="2021-07" db="EMBL/GenBank/DDBJ databases">
        <authorList>
            <person name="Imarazene B."/>
            <person name="Zahm M."/>
            <person name="Klopp C."/>
            <person name="Cabau C."/>
            <person name="Beille S."/>
            <person name="Jouanno E."/>
            <person name="Castinel A."/>
            <person name="Lluch J."/>
            <person name="Gil L."/>
            <person name="Kuchtly C."/>
            <person name="Lopez Roques C."/>
            <person name="Donnadieu C."/>
            <person name="Parrinello H."/>
            <person name="Journot L."/>
            <person name="Du K."/>
            <person name="Schartl M."/>
            <person name="Retaux S."/>
            <person name="Guiguen Y."/>
        </authorList>
    </citation>
    <scope>NUCLEOTIDE SEQUENCE [LARGE SCALE GENOMIC DNA]</scope>
    <source>
        <strain evidence="9">Pach_M1</strain>
        <tissue evidence="9">Testis</tissue>
    </source>
</reference>
<dbReference type="InterPro" id="IPR011162">
    <property type="entry name" value="MHC_I/II-like_Ag-recog"/>
</dbReference>
<dbReference type="EMBL" id="JAICCE010000012">
    <property type="protein sequence ID" value="KAG9270537.1"/>
    <property type="molecule type" value="Genomic_DNA"/>
</dbReference>
<dbReference type="InterPro" id="IPR003597">
    <property type="entry name" value="Ig_C1-set"/>
</dbReference>
<keyword evidence="6" id="KW-0472">Membrane</keyword>
<dbReference type="PANTHER" id="PTHR19944:SF99">
    <property type="entry name" value="HLA CLASS II HISTOCOMPATIBILITY ANTIGEN, DRB1 BETA CHAIN"/>
    <property type="match status" value="1"/>
</dbReference>
<evidence type="ECO:0000256" key="7">
    <source>
        <dbReference type="SAM" id="SignalP"/>
    </source>
</evidence>
<dbReference type="SMART" id="SM00407">
    <property type="entry name" value="IGc1"/>
    <property type="match status" value="1"/>
</dbReference>
<dbReference type="OrthoDB" id="9940220at2759"/>
<protein>
    <submittedName>
        <fullName evidence="9">H-2 class II histocompatibility antigen, E-S beta chain-like</fullName>
    </submittedName>
</protein>
<keyword evidence="3 6" id="KW-1133">Transmembrane helix</keyword>
<feature type="chain" id="PRO_5044669620" evidence="7">
    <location>
        <begin position="20"/>
        <end position="245"/>
    </location>
</feature>
<evidence type="ECO:0000256" key="6">
    <source>
        <dbReference type="SAM" id="Phobius"/>
    </source>
</evidence>
<accession>A0A8B9L8X4</accession>
<dbReference type="Pfam" id="PF07654">
    <property type="entry name" value="C1-set"/>
    <property type="match status" value="1"/>
</dbReference>
<dbReference type="GO" id="GO:0019882">
    <property type="term" value="P:antigen processing and presentation"/>
    <property type="evidence" value="ECO:0007669"/>
    <property type="project" value="InterPro"/>
</dbReference>
<dbReference type="Proteomes" id="UP000752171">
    <property type="component" value="Unassembled WGS sequence"/>
</dbReference>
<dbReference type="InterPro" id="IPR013783">
    <property type="entry name" value="Ig-like_fold"/>
</dbReference>
<dbReference type="SUPFAM" id="SSF54452">
    <property type="entry name" value="MHC antigen-recognition domain"/>
    <property type="match status" value="1"/>
</dbReference>
<evidence type="ECO:0000313" key="10">
    <source>
        <dbReference type="Ensembl" id="ENSAMXP00005047207.1"/>
    </source>
</evidence>
<dbReference type="PANTHER" id="PTHR19944">
    <property type="entry name" value="MHC CLASS II-RELATED"/>
    <property type="match status" value="1"/>
</dbReference>
<evidence type="ECO:0000256" key="3">
    <source>
        <dbReference type="ARBA" id="ARBA00022989"/>
    </source>
</evidence>
<dbReference type="InterPro" id="IPR000353">
    <property type="entry name" value="MHC_II_b_N"/>
</dbReference>
<evidence type="ECO:0000256" key="2">
    <source>
        <dbReference type="ARBA" id="ARBA00022692"/>
    </source>
</evidence>
<dbReference type="Gene3D" id="2.60.40.10">
    <property type="entry name" value="Immunoglobulins"/>
    <property type="match status" value="1"/>
</dbReference>
<dbReference type="SUPFAM" id="SSF48726">
    <property type="entry name" value="Immunoglobulin"/>
    <property type="match status" value="1"/>
</dbReference>
<dbReference type="Gene3D" id="3.10.320.10">
    <property type="entry name" value="Class II Histocompatibility Antigen, M Beta Chain, Chain B, domain 1"/>
    <property type="match status" value="1"/>
</dbReference>
<evidence type="ECO:0000256" key="5">
    <source>
        <dbReference type="ARBA" id="ARBA00023180"/>
    </source>
</evidence>
<dbReference type="InterPro" id="IPR036179">
    <property type="entry name" value="Ig-like_dom_sf"/>
</dbReference>
<evidence type="ECO:0000256" key="1">
    <source>
        <dbReference type="ARBA" id="ARBA00004479"/>
    </source>
</evidence>
<name>A0A8B9L8X4_ASTMX</name>
<keyword evidence="5" id="KW-0325">Glycoprotein</keyword>
<dbReference type="AlphaFoldDB" id="A0A8B9L8X4"/>
<comment type="subcellular location">
    <subcellularLocation>
        <location evidence="1">Membrane</location>
        <topology evidence="1">Single-pass type I membrane protein</topology>
    </subcellularLocation>
</comment>
<dbReference type="InterPro" id="IPR014745">
    <property type="entry name" value="MHC_II_a/b_N"/>
</dbReference>
<keyword evidence="2 6" id="KW-0812">Transmembrane</keyword>
<reference evidence="10" key="2">
    <citation type="submission" date="2025-05" db="UniProtKB">
        <authorList>
            <consortium name="Ensembl"/>
        </authorList>
    </citation>
    <scope>IDENTIFICATION</scope>
</reference>
<keyword evidence="7" id="KW-0732">Signal</keyword>
<evidence type="ECO:0000313" key="11">
    <source>
        <dbReference type="Proteomes" id="UP000694621"/>
    </source>
</evidence>
<feature type="domain" description="Ig-like" evidence="8">
    <location>
        <begin position="109"/>
        <end position="198"/>
    </location>
</feature>
<evidence type="ECO:0000256" key="4">
    <source>
        <dbReference type="ARBA" id="ARBA00023157"/>
    </source>
</evidence>
<dbReference type="Pfam" id="PF00969">
    <property type="entry name" value="MHC_II_beta"/>
    <property type="match status" value="1"/>
</dbReference>
<dbReference type="SMART" id="SM00921">
    <property type="entry name" value="MHC_II_beta"/>
    <property type="match status" value="1"/>
</dbReference>
<evidence type="ECO:0000313" key="12">
    <source>
        <dbReference type="Proteomes" id="UP000752171"/>
    </source>
</evidence>
<dbReference type="InterPro" id="IPR007110">
    <property type="entry name" value="Ig-like_dom"/>
</dbReference>
<organism evidence="10 11">
    <name type="scientific">Astyanax mexicanus</name>
    <name type="common">Blind cave fish</name>
    <name type="synonym">Astyanax fasciatus mexicanus</name>
    <dbReference type="NCBI Taxonomy" id="7994"/>
    <lineage>
        <taxon>Eukaryota</taxon>
        <taxon>Metazoa</taxon>
        <taxon>Chordata</taxon>
        <taxon>Craniata</taxon>
        <taxon>Vertebrata</taxon>
        <taxon>Euteleostomi</taxon>
        <taxon>Actinopterygii</taxon>
        <taxon>Neopterygii</taxon>
        <taxon>Teleostei</taxon>
        <taxon>Ostariophysi</taxon>
        <taxon>Characiformes</taxon>
        <taxon>Characoidei</taxon>
        <taxon>Acestrorhamphidae</taxon>
        <taxon>Acestrorhamphinae</taxon>
        <taxon>Astyanax</taxon>
    </lineage>
</organism>
<evidence type="ECO:0000259" key="8">
    <source>
        <dbReference type="PROSITE" id="PS50835"/>
    </source>
</evidence>
<dbReference type="Ensembl" id="ENSAMXT00005051266.1">
    <property type="protein sequence ID" value="ENSAMXP00005047207.1"/>
    <property type="gene ID" value="ENSAMXG00005021701.1"/>
</dbReference>
<feature type="signal peptide" evidence="7">
    <location>
        <begin position="1"/>
        <end position="19"/>
    </location>
</feature>
<dbReference type="GO" id="GO:0042613">
    <property type="term" value="C:MHC class II protein complex"/>
    <property type="evidence" value="ECO:0007669"/>
    <property type="project" value="InterPro"/>
</dbReference>
<gene>
    <name evidence="9" type="ORF">AMEX_G15497</name>
</gene>
<feature type="transmembrane region" description="Helical" evidence="6">
    <location>
        <begin position="212"/>
        <end position="233"/>
    </location>
</feature>
<dbReference type="Proteomes" id="UP000694621">
    <property type="component" value="Unplaced"/>
</dbReference>
<evidence type="ECO:0000313" key="9">
    <source>
        <dbReference type="EMBL" id="KAG9270537.1"/>
    </source>
</evidence>
<keyword evidence="4" id="KW-1015">Disulfide bond</keyword>
<dbReference type="SMR" id="A0A8B9L8X4"/>
<dbReference type="InterPro" id="IPR050160">
    <property type="entry name" value="MHC/Immunoglobulin"/>
</dbReference>
<proteinExistence type="predicted"/>